<protein>
    <recommendedName>
        <fullName evidence="3">Replicative DNA helicase</fullName>
    </recommendedName>
</protein>
<organism evidence="1 2">
    <name type="scientific">Colwellia psychrerythraea (strain 34H / ATCC BAA-681)</name>
    <name type="common">Vibrio psychroerythus</name>
    <dbReference type="NCBI Taxonomy" id="167879"/>
    <lineage>
        <taxon>Bacteria</taxon>
        <taxon>Pseudomonadati</taxon>
        <taxon>Pseudomonadota</taxon>
        <taxon>Gammaproteobacteria</taxon>
        <taxon>Alteromonadales</taxon>
        <taxon>Colwelliaceae</taxon>
        <taxon>Colwellia</taxon>
    </lineage>
</organism>
<dbReference type="KEGG" id="cps:CPS_2162"/>
<evidence type="ECO:0000313" key="2">
    <source>
        <dbReference type="Proteomes" id="UP000000547"/>
    </source>
</evidence>
<dbReference type="Proteomes" id="UP000000547">
    <property type="component" value="Chromosome"/>
</dbReference>
<evidence type="ECO:0008006" key="3">
    <source>
        <dbReference type="Google" id="ProtNLM"/>
    </source>
</evidence>
<dbReference type="EMBL" id="CP000083">
    <property type="protein sequence ID" value="AAZ28085.1"/>
    <property type="molecule type" value="Genomic_DNA"/>
</dbReference>
<gene>
    <name evidence="1" type="ordered locus">CPS_2162</name>
</gene>
<name>Q482Y0_COLP3</name>
<accession>Q482Y0</accession>
<dbReference type="InterPro" id="IPR011990">
    <property type="entry name" value="TPR-like_helical_dom_sf"/>
</dbReference>
<dbReference type="AlphaFoldDB" id="Q482Y0"/>
<proteinExistence type="predicted"/>
<dbReference type="Gene3D" id="1.25.40.10">
    <property type="entry name" value="Tetratricopeptide repeat domain"/>
    <property type="match status" value="1"/>
</dbReference>
<reference evidence="1" key="1">
    <citation type="journal article" date="2005" name="Proc. Natl. Acad. Sci. U.S.A.">
        <title>The psychrophilic lifestyle as revealed by the genome sequence of Colwellia psychrerythraea 34H through genomic and proteomic analyses.</title>
        <authorList>
            <person name="Methe B.A."/>
            <person name="Nelson K.E."/>
            <person name="Deming J.W."/>
            <person name="Momen B."/>
            <person name="Melamud E."/>
            <person name="Zhang X."/>
            <person name="Moult J."/>
            <person name="Madupu R."/>
            <person name="Nelson W.C."/>
            <person name="Dodson R.J."/>
            <person name="Brinkac L.M."/>
            <person name="Daugherty S.C."/>
            <person name="Durkin A.S."/>
            <person name="DeBoy R.T."/>
            <person name="Kolonay J.F."/>
            <person name="Sullivan S.A."/>
            <person name="Zhou L."/>
            <person name="Davidsen T.M."/>
            <person name="Wu M."/>
            <person name="Huston A.L."/>
            <person name="Lewis M."/>
            <person name="Weaver B."/>
            <person name="Weidman J.F."/>
            <person name="Khouri H."/>
            <person name="Utterback T.R."/>
            <person name="Feldblyum T.V."/>
            <person name="Fraser C.M."/>
        </authorList>
    </citation>
    <scope>NUCLEOTIDE SEQUENCE [LARGE SCALE GENOMIC DNA]</scope>
    <source>
        <strain evidence="1">34H</strain>
    </source>
</reference>
<dbReference type="HOGENOM" id="CLU_1729533_0_0_6"/>
<sequence>MNTKIYKHVHSLAKDLMQAVHRKNQIRFDECYVELKKVCEDNESTDKDHPVQWETLADFTDDLELAISIYDKALLKAEAINSKDFLSSIAFAIASLQVELGDKTSAIEHLKNAKINSNKIADKDLKAEIEALLEELGGVAEVVEVPEVPKVVEVAKKLKEWKDL</sequence>
<evidence type="ECO:0000313" key="1">
    <source>
        <dbReference type="EMBL" id="AAZ28085.1"/>
    </source>
</evidence>